<dbReference type="PROSITE" id="PS00018">
    <property type="entry name" value="EF_HAND_1"/>
    <property type="match status" value="1"/>
</dbReference>
<dbReference type="GeneID" id="63764738"/>
<feature type="region of interest" description="Disordered" evidence="9">
    <location>
        <begin position="576"/>
        <end position="614"/>
    </location>
</feature>
<name>A0A1L9TW51_9EURO</name>
<dbReference type="EMBL" id="KV878582">
    <property type="protein sequence ID" value="OJJ63659.1"/>
    <property type="molecule type" value="Genomic_DNA"/>
</dbReference>
<keyword evidence="12" id="KW-1185">Reference proteome</keyword>
<keyword evidence="4" id="KW-0276">Fatty acid metabolism</keyword>
<dbReference type="Pfam" id="PF00755">
    <property type="entry name" value="Carn_acyltransf"/>
    <property type="match status" value="1"/>
</dbReference>
<evidence type="ECO:0000256" key="2">
    <source>
        <dbReference type="ARBA" id="ARBA00022448"/>
    </source>
</evidence>
<dbReference type="GO" id="GO:0009437">
    <property type="term" value="P:carnitine metabolic process"/>
    <property type="evidence" value="ECO:0007669"/>
    <property type="project" value="TreeGrafter"/>
</dbReference>
<keyword evidence="2" id="KW-0813">Transport</keyword>
<evidence type="ECO:0000256" key="5">
    <source>
        <dbReference type="ARBA" id="ARBA00023098"/>
    </source>
</evidence>
<evidence type="ECO:0000256" key="6">
    <source>
        <dbReference type="ARBA" id="ARBA00023315"/>
    </source>
</evidence>
<sequence>MTYSSTAVRYFTAPKPLGVSMESPRSHPACEPKIKPTTVDGGLTDQVTNKSGGITFQHQGSLPKLPIPDLDGTCRKYLDALSPLQTAKEHEESKAAVRDFLKSDGPGLQEKLQKYASSQTSYIEQFWYDSYLNYDSPVVLNLNPFFLLEDDPTPARNDQVPRASSLVVSALSFVRAVRREELAPDTVRGTPLCMYQYSRLFGTSRVPTENGCVISQDPNAKHIVVMCRGQFYWFDVLDSNHDQIMTERDIAMNLEVILADAEQTPIHTENRKVWSGLRDVLTKDEHSNNAEALNIVDTALFVLCLDDTEPHNTSELCANMLCGTSEVEKGVQVGTCTNRWYDKLQIIVCKNGSAGINFEHTGVDGHTVLRFASDVYTDTILRFARTINGKAPSLWATTSPDPSKRDPRSFGDVSPTPRKLEWDMAPELSIAIRFAESHLADLLQQHEFQVLDFNGYGKNFITSMGFSPDAFVQMAFQAAYYGLYGQVVNTYEPAMTKAFLHGRTEAIRVVTNESLDFLKTFWADNPAEDKVNALRKATEKHTATTKECSKGQGQDRHLYALYTLWQRSFDEAPVSANNSVDEGSNGYTSPLEYGSPRSPSISETDGLSSTSGYSRAMRTVPPTPAIFNDPGWDKINNTILSSSNCGNPSLRHFGFGPTSADGFGIGYIIKDESISICASSKHRQTARLMQTLESYLFEIRKLLRTTNHKPASPRTSRAREMEMIAERVQRDQRRGRIVRTDTGHLRAGTETPTTDSGEMEDDGMGGYGFFDAGMLLHALKGLNVDRERGSDKPERRRFVGKKLRLNEY</sequence>
<organism evidence="11 12">
    <name type="scientific">Aspergillus sydowii CBS 593.65</name>
    <dbReference type="NCBI Taxonomy" id="1036612"/>
    <lineage>
        <taxon>Eukaryota</taxon>
        <taxon>Fungi</taxon>
        <taxon>Dikarya</taxon>
        <taxon>Ascomycota</taxon>
        <taxon>Pezizomycotina</taxon>
        <taxon>Eurotiomycetes</taxon>
        <taxon>Eurotiomycetidae</taxon>
        <taxon>Eurotiales</taxon>
        <taxon>Aspergillaceae</taxon>
        <taxon>Aspergillus</taxon>
        <taxon>Aspergillus subgen. Nidulantes</taxon>
    </lineage>
</organism>
<evidence type="ECO:0000256" key="1">
    <source>
        <dbReference type="ARBA" id="ARBA00005232"/>
    </source>
</evidence>
<feature type="active site" description="Proton acceptor" evidence="7">
    <location>
        <position position="360"/>
    </location>
</feature>
<feature type="compositionally biased region" description="Polar residues" evidence="9">
    <location>
        <begin position="597"/>
        <end position="613"/>
    </location>
</feature>
<dbReference type="InterPro" id="IPR042231">
    <property type="entry name" value="Cho/carn_acyl_trans_2"/>
</dbReference>
<dbReference type="GO" id="GO:0006631">
    <property type="term" value="P:fatty acid metabolic process"/>
    <property type="evidence" value="ECO:0007669"/>
    <property type="project" value="UniProtKB-KW"/>
</dbReference>
<dbReference type="FunFam" id="3.30.559.10:FF:000019">
    <property type="entry name" value="Carnitine acetyl transferase"/>
    <property type="match status" value="1"/>
</dbReference>
<feature type="domain" description="Choline/carnitine acyltransferase" evidence="10">
    <location>
        <begin position="65"/>
        <end position="693"/>
    </location>
</feature>
<protein>
    <recommendedName>
        <fullName evidence="10">Choline/carnitine acyltransferase domain-containing protein</fullName>
    </recommendedName>
</protein>
<accession>A0A1L9TW51</accession>
<keyword evidence="6 8" id="KW-0012">Acyltransferase</keyword>
<evidence type="ECO:0000313" key="12">
    <source>
        <dbReference type="Proteomes" id="UP000184356"/>
    </source>
</evidence>
<dbReference type="InterPro" id="IPR039551">
    <property type="entry name" value="Cho/carn_acyl_trans"/>
</dbReference>
<dbReference type="RefSeq" id="XP_040707465.1">
    <property type="nucleotide sequence ID" value="XM_040848665.1"/>
</dbReference>
<dbReference type="Gene3D" id="3.30.559.70">
    <property type="entry name" value="Choline/Carnitine o-acyltransferase, domain 2"/>
    <property type="match status" value="1"/>
</dbReference>
<dbReference type="FunFam" id="1.10.275.20:FF:000003">
    <property type="entry name" value="Carnitine acetyl transferase"/>
    <property type="match status" value="1"/>
</dbReference>
<evidence type="ECO:0000313" key="11">
    <source>
        <dbReference type="EMBL" id="OJJ63659.1"/>
    </source>
</evidence>
<feature type="region of interest" description="Disordered" evidence="9">
    <location>
        <begin position="394"/>
        <end position="418"/>
    </location>
</feature>
<feature type="compositionally biased region" description="Polar residues" evidence="9">
    <location>
        <begin position="576"/>
        <end position="588"/>
    </location>
</feature>
<dbReference type="Proteomes" id="UP000184356">
    <property type="component" value="Unassembled WGS sequence"/>
</dbReference>
<dbReference type="OrthoDB" id="240216at2759"/>
<dbReference type="GO" id="GO:0005739">
    <property type="term" value="C:mitochondrion"/>
    <property type="evidence" value="ECO:0007669"/>
    <property type="project" value="TreeGrafter"/>
</dbReference>
<dbReference type="PROSITE" id="PS00440">
    <property type="entry name" value="ACYLTRANSF_C_2"/>
    <property type="match status" value="1"/>
</dbReference>
<evidence type="ECO:0000256" key="4">
    <source>
        <dbReference type="ARBA" id="ARBA00022832"/>
    </source>
</evidence>
<evidence type="ECO:0000259" key="10">
    <source>
        <dbReference type="Pfam" id="PF00755"/>
    </source>
</evidence>
<reference evidence="12" key="1">
    <citation type="journal article" date="2017" name="Genome Biol.">
        <title>Comparative genomics reveals high biological diversity and specific adaptations in the industrially and medically important fungal genus Aspergillus.</title>
        <authorList>
            <person name="de Vries R.P."/>
            <person name="Riley R."/>
            <person name="Wiebenga A."/>
            <person name="Aguilar-Osorio G."/>
            <person name="Amillis S."/>
            <person name="Uchima C.A."/>
            <person name="Anderluh G."/>
            <person name="Asadollahi M."/>
            <person name="Askin M."/>
            <person name="Barry K."/>
            <person name="Battaglia E."/>
            <person name="Bayram O."/>
            <person name="Benocci T."/>
            <person name="Braus-Stromeyer S.A."/>
            <person name="Caldana C."/>
            <person name="Canovas D."/>
            <person name="Cerqueira G.C."/>
            <person name="Chen F."/>
            <person name="Chen W."/>
            <person name="Choi C."/>
            <person name="Clum A."/>
            <person name="Dos Santos R.A."/>
            <person name="Damasio A.R."/>
            <person name="Diallinas G."/>
            <person name="Emri T."/>
            <person name="Fekete E."/>
            <person name="Flipphi M."/>
            <person name="Freyberg S."/>
            <person name="Gallo A."/>
            <person name="Gournas C."/>
            <person name="Habgood R."/>
            <person name="Hainaut M."/>
            <person name="Harispe M.L."/>
            <person name="Henrissat B."/>
            <person name="Hilden K.S."/>
            <person name="Hope R."/>
            <person name="Hossain A."/>
            <person name="Karabika E."/>
            <person name="Karaffa L."/>
            <person name="Karanyi Z."/>
            <person name="Krasevec N."/>
            <person name="Kuo A."/>
            <person name="Kusch H."/>
            <person name="LaButti K."/>
            <person name="Lagendijk E.L."/>
            <person name="Lapidus A."/>
            <person name="Levasseur A."/>
            <person name="Lindquist E."/>
            <person name="Lipzen A."/>
            <person name="Logrieco A.F."/>
            <person name="MacCabe A."/>
            <person name="Maekelae M.R."/>
            <person name="Malavazi I."/>
            <person name="Melin P."/>
            <person name="Meyer V."/>
            <person name="Mielnichuk N."/>
            <person name="Miskei M."/>
            <person name="Molnar A.P."/>
            <person name="Mule G."/>
            <person name="Ngan C.Y."/>
            <person name="Orejas M."/>
            <person name="Orosz E."/>
            <person name="Ouedraogo J.P."/>
            <person name="Overkamp K.M."/>
            <person name="Park H.-S."/>
            <person name="Perrone G."/>
            <person name="Piumi F."/>
            <person name="Punt P.J."/>
            <person name="Ram A.F."/>
            <person name="Ramon A."/>
            <person name="Rauscher S."/>
            <person name="Record E."/>
            <person name="Riano-Pachon D.M."/>
            <person name="Robert V."/>
            <person name="Roehrig J."/>
            <person name="Ruller R."/>
            <person name="Salamov A."/>
            <person name="Salih N.S."/>
            <person name="Samson R.A."/>
            <person name="Sandor E."/>
            <person name="Sanguinetti M."/>
            <person name="Schuetze T."/>
            <person name="Sepcic K."/>
            <person name="Shelest E."/>
            <person name="Sherlock G."/>
            <person name="Sophianopoulou V."/>
            <person name="Squina F.M."/>
            <person name="Sun H."/>
            <person name="Susca A."/>
            <person name="Todd R.B."/>
            <person name="Tsang A."/>
            <person name="Unkles S.E."/>
            <person name="van de Wiele N."/>
            <person name="van Rossen-Uffink D."/>
            <person name="Oliveira J.V."/>
            <person name="Vesth T.C."/>
            <person name="Visser J."/>
            <person name="Yu J.-H."/>
            <person name="Zhou M."/>
            <person name="Andersen M.R."/>
            <person name="Archer D.B."/>
            <person name="Baker S.E."/>
            <person name="Benoit I."/>
            <person name="Brakhage A.A."/>
            <person name="Braus G.H."/>
            <person name="Fischer R."/>
            <person name="Frisvad J.C."/>
            <person name="Goldman G.H."/>
            <person name="Houbraken J."/>
            <person name="Oakley B."/>
            <person name="Pocsi I."/>
            <person name="Scazzocchio C."/>
            <person name="Seiboth B."/>
            <person name="vanKuyk P.A."/>
            <person name="Wortman J."/>
            <person name="Dyer P.S."/>
            <person name="Grigoriev I.V."/>
        </authorList>
    </citation>
    <scope>NUCLEOTIDE SEQUENCE [LARGE SCALE GENOMIC DNA]</scope>
    <source>
        <strain evidence="12">CBS 593.65</strain>
    </source>
</reference>
<evidence type="ECO:0000256" key="3">
    <source>
        <dbReference type="ARBA" id="ARBA00022679"/>
    </source>
</evidence>
<feature type="region of interest" description="Disordered" evidence="9">
    <location>
        <begin position="742"/>
        <end position="761"/>
    </location>
</feature>
<dbReference type="Gene3D" id="3.30.559.10">
    <property type="entry name" value="Chloramphenicol acetyltransferase-like domain"/>
    <property type="match status" value="1"/>
</dbReference>
<dbReference type="PANTHER" id="PTHR22589">
    <property type="entry name" value="CARNITINE O-ACYLTRANSFERASE"/>
    <property type="match status" value="1"/>
</dbReference>
<gene>
    <name evidence="11" type="ORF">ASPSYDRAFT_53314</name>
</gene>
<dbReference type="InterPro" id="IPR000542">
    <property type="entry name" value="Carn_acyl_trans"/>
</dbReference>
<dbReference type="VEuPathDB" id="FungiDB:ASPSYDRAFT_53314"/>
<keyword evidence="5" id="KW-0443">Lipid metabolism</keyword>
<dbReference type="STRING" id="1036612.A0A1L9TW51"/>
<proteinExistence type="inferred from homology"/>
<dbReference type="AlphaFoldDB" id="A0A1L9TW51"/>
<dbReference type="Gene3D" id="1.10.275.20">
    <property type="entry name" value="Choline/Carnitine o-acyltransferase"/>
    <property type="match status" value="1"/>
</dbReference>
<dbReference type="GO" id="GO:0004092">
    <property type="term" value="F:carnitine O-acetyltransferase activity"/>
    <property type="evidence" value="ECO:0007669"/>
    <property type="project" value="TreeGrafter"/>
</dbReference>
<dbReference type="InterPro" id="IPR018247">
    <property type="entry name" value="EF_Hand_1_Ca_BS"/>
</dbReference>
<evidence type="ECO:0000256" key="9">
    <source>
        <dbReference type="SAM" id="MobiDB-lite"/>
    </source>
</evidence>
<keyword evidence="3 8" id="KW-0808">Transferase</keyword>
<evidence type="ECO:0000256" key="8">
    <source>
        <dbReference type="RuleBase" id="RU003801"/>
    </source>
</evidence>
<evidence type="ECO:0000256" key="7">
    <source>
        <dbReference type="PIRSR" id="PIRSR600542-1"/>
    </source>
</evidence>
<dbReference type="FunFam" id="3.30.559.70:FF:000003">
    <property type="entry name" value="Carnitine acetyl transferase FacC"/>
    <property type="match status" value="1"/>
</dbReference>
<dbReference type="PANTHER" id="PTHR22589:SF29">
    <property type="entry name" value="MITOCHONDRIAL CARNITINE O-ACETYLTRANSFERASE-RELATED"/>
    <property type="match status" value="1"/>
</dbReference>
<dbReference type="InterPro" id="IPR023213">
    <property type="entry name" value="CAT-like_dom_sf"/>
</dbReference>
<dbReference type="FunFam" id="3.30.559.10:FF:000025">
    <property type="entry name" value="Carnitine acetyl transferase"/>
    <property type="match status" value="1"/>
</dbReference>
<dbReference type="InterPro" id="IPR042572">
    <property type="entry name" value="Carn_acyl_trans_N"/>
</dbReference>
<comment type="similarity">
    <text evidence="1 8">Belongs to the carnitine/choline acetyltransferase family.</text>
</comment>
<dbReference type="SUPFAM" id="SSF52777">
    <property type="entry name" value="CoA-dependent acyltransferases"/>
    <property type="match status" value="2"/>
</dbReference>